<keyword evidence="4" id="KW-1185">Reference proteome</keyword>
<feature type="transmembrane region" description="Helical" evidence="1">
    <location>
        <begin position="162"/>
        <end position="180"/>
    </location>
</feature>
<protein>
    <submittedName>
        <fullName evidence="3">CAAX prenyl protease-like protein</fullName>
    </submittedName>
</protein>
<reference evidence="3 4" key="1">
    <citation type="submission" date="2018-03" db="EMBL/GenBank/DDBJ databases">
        <title>Genomic Encyclopedia of Archaeal and Bacterial Type Strains, Phase II (KMG-II): from individual species to whole genera.</title>
        <authorList>
            <person name="Goeker M."/>
        </authorList>
    </citation>
    <scope>NUCLEOTIDE SEQUENCE [LARGE SCALE GENOMIC DNA]</scope>
    <source>
        <strain evidence="3 4">DSM 45312</strain>
    </source>
</reference>
<feature type="transmembrane region" description="Helical" evidence="1">
    <location>
        <begin position="42"/>
        <end position="65"/>
    </location>
</feature>
<evidence type="ECO:0000313" key="3">
    <source>
        <dbReference type="EMBL" id="PSK98560.1"/>
    </source>
</evidence>
<dbReference type="Proteomes" id="UP000240542">
    <property type="component" value="Unassembled WGS sequence"/>
</dbReference>
<evidence type="ECO:0000313" key="4">
    <source>
        <dbReference type="Proteomes" id="UP000240542"/>
    </source>
</evidence>
<dbReference type="EMBL" id="PYGA01000005">
    <property type="protein sequence ID" value="PSK98560.1"/>
    <property type="molecule type" value="Genomic_DNA"/>
</dbReference>
<keyword evidence="3" id="KW-0378">Hydrolase</keyword>
<dbReference type="InterPro" id="IPR003675">
    <property type="entry name" value="Rce1/LyrA-like_dom"/>
</dbReference>
<feature type="transmembrane region" description="Helical" evidence="1">
    <location>
        <begin position="186"/>
        <end position="208"/>
    </location>
</feature>
<dbReference type="RefSeq" id="WP_146165538.1">
    <property type="nucleotide sequence ID" value="NZ_PYGA01000005.1"/>
</dbReference>
<name>A0A2P8DMW2_9ACTN</name>
<evidence type="ECO:0000256" key="1">
    <source>
        <dbReference type="SAM" id="Phobius"/>
    </source>
</evidence>
<organism evidence="3 4">
    <name type="scientific">Murinocardiopsis flavida</name>
    <dbReference type="NCBI Taxonomy" id="645275"/>
    <lineage>
        <taxon>Bacteria</taxon>
        <taxon>Bacillati</taxon>
        <taxon>Actinomycetota</taxon>
        <taxon>Actinomycetes</taxon>
        <taxon>Streptosporangiales</taxon>
        <taxon>Nocardiopsidaceae</taxon>
        <taxon>Murinocardiopsis</taxon>
    </lineage>
</organism>
<comment type="caution">
    <text evidence="3">The sequence shown here is derived from an EMBL/GenBank/DDBJ whole genome shotgun (WGS) entry which is preliminary data.</text>
</comment>
<feature type="transmembrane region" description="Helical" evidence="1">
    <location>
        <begin position="220"/>
        <end position="240"/>
    </location>
</feature>
<dbReference type="GO" id="GO:0006508">
    <property type="term" value="P:proteolysis"/>
    <property type="evidence" value="ECO:0007669"/>
    <property type="project" value="UniProtKB-KW"/>
</dbReference>
<keyword evidence="3" id="KW-0645">Protease</keyword>
<proteinExistence type="predicted"/>
<feature type="transmembrane region" description="Helical" evidence="1">
    <location>
        <begin position="7"/>
        <end position="30"/>
    </location>
</feature>
<feature type="transmembrane region" description="Helical" evidence="1">
    <location>
        <begin position="260"/>
        <end position="279"/>
    </location>
</feature>
<dbReference type="AlphaFoldDB" id="A0A2P8DMW2"/>
<evidence type="ECO:0000259" key="2">
    <source>
        <dbReference type="Pfam" id="PF02517"/>
    </source>
</evidence>
<feature type="transmembrane region" description="Helical" evidence="1">
    <location>
        <begin position="114"/>
        <end position="134"/>
    </location>
</feature>
<dbReference type="GO" id="GO:0004175">
    <property type="term" value="F:endopeptidase activity"/>
    <property type="evidence" value="ECO:0007669"/>
    <property type="project" value="UniProtKB-ARBA"/>
</dbReference>
<sequence>MRAVRGPVVVGCLVLYALALVSVLPGPLFIGAGNDTGDVPEGLWAVWLAPLVGIPLVWAFAVFADRTSLDTAVRDALAEHSLGREVCWLAVCLLGFLGGSVALAWLFGLFSADFLLLAAPVMRVLFLFVVPLLFTDRAGFTVSAGRSMASLAMRIDLPAERWRWLGLVPVLLCLAVVAAVEFRAPFTPLALLIGLALAAVVVPEELFFRALLQTRLELLLGRWAGILAASVVYALTYALLGRYSAFPGPAGPLAMRGVDFALASYGILGLLYGFVWSMYRNIWLTLLLRIGVISLLVIPTMDLVG</sequence>
<feature type="transmembrane region" description="Helical" evidence="1">
    <location>
        <begin position="286"/>
        <end position="304"/>
    </location>
</feature>
<dbReference type="Pfam" id="PF02517">
    <property type="entry name" value="Rce1-like"/>
    <property type="match status" value="1"/>
</dbReference>
<gene>
    <name evidence="3" type="ORF">CLV63_105234</name>
</gene>
<accession>A0A2P8DMW2</accession>
<keyword evidence="1" id="KW-0812">Transmembrane</keyword>
<keyword evidence="1" id="KW-0472">Membrane</keyword>
<feature type="domain" description="CAAX prenyl protease 2/Lysostaphin resistance protein A-like" evidence="2">
    <location>
        <begin position="190"/>
        <end position="290"/>
    </location>
</feature>
<dbReference type="GO" id="GO:0080120">
    <property type="term" value="P:CAAX-box protein maturation"/>
    <property type="evidence" value="ECO:0007669"/>
    <property type="project" value="UniProtKB-ARBA"/>
</dbReference>
<feature type="transmembrane region" description="Helical" evidence="1">
    <location>
        <begin position="86"/>
        <end position="108"/>
    </location>
</feature>
<dbReference type="OrthoDB" id="3609935at2"/>
<keyword evidence="1" id="KW-1133">Transmembrane helix</keyword>